<proteinExistence type="predicted"/>
<accession>A0ABU7CRZ6</accession>
<evidence type="ECO:0000313" key="3">
    <source>
        <dbReference type="Proteomes" id="UP001352852"/>
    </source>
</evidence>
<reference evidence="2 3" key="1">
    <citation type="submission" date="2021-06" db="EMBL/GenBank/DDBJ databases">
        <authorList>
            <person name="Palmer J.M."/>
        </authorList>
    </citation>
    <scope>NUCLEOTIDE SEQUENCE [LARGE SCALE GENOMIC DNA]</scope>
    <source>
        <strain evidence="2 3">CL_MEX2019</strain>
        <tissue evidence="2">Muscle</tissue>
    </source>
</reference>
<gene>
    <name evidence="2" type="primary">ARMC9_3</name>
    <name evidence="2" type="ORF">CHARACLAT_025683</name>
</gene>
<feature type="non-terminal residue" evidence="2">
    <location>
        <position position="1"/>
    </location>
</feature>
<organism evidence="2 3">
    <name type="scientific">Characodon lateralis</name>
    <dbReference type="NCBI Taxonomy" id="208331"/>
    <lineage>
        <taxon>Eukaryota</taxon>
        <taxon>Metazoa</taxon>
        <taxon>Chordata</taxon>
        <taxon>Craniata</taxon>
        <taxon>Vertebrata</taxon>
        <taxon>Euteleostomi</taxon>
        <taxon>Actinopterygii</taxon>
        <taxon>Neopterygii</taxon>
        <taxon>Teleostei</taxon>
        <taxon>Neoteleostei</taxon>
        <taxon>Acanthomorphata</taxon>
        <taxon>Ovalentaria</taxon>
        <taxon>Atherinomorphae</taxon>
        <taxon>Cyprinodontiformes</taxon>
        <taxon>Goodeidae</taxon>
        <taxon>Characodon</taxon>
    </lineage>
</organism>
<sequence>GSYVLGFVSASKIPRTPDPPINQNSAHRNRGPALAPQFSQSEPQHSSRPGSASSTGGRGSGGRHSKRR</sequence>
<name>A0ABU7CRZ6_9TELE</name>
<evidence type="ECO:0000256" key="1">
    <source>
        <dbReference type="SAM" id="MobiDB-lite"/>
    </source>
</evidence>
<evidence type="ECO:0000313" key="2">
    <source>
        <dbReference type="EMBL" id="MED6265462.1"/>
    </source>
</evidence>
<comment type="caution">
    <text evidence="2">The sequence shown here is derived from an EMBL/GenBank/DDBJ whole genome shotgun (WGS) entry which is preliminary data.</text>
</comment>
<dbReference type="EMBL" id="JAHUTJ010002995">
    <property type="protein sequence ID" value="MED6265462.1"/>
    <property type="molecule type" value="Genomic_DNA"/>
</dbReference>
<feature type="compositionally biased region" description="Low complexity" evidence="1">
    <location>
        <begin position="46"/>
        <end position="55"/>
    </location>
</feature>
<dbReference type="Proteomes" id="UP001352852">
    <property type="component" value="Unassembled WGS sequence"/>
</dbReference>
<keyword evidence="3" id="KW-1185">Reference proteome</keyword>
<feature type="region of interest" description="Disordered" evidence="1">
    <location>
        <begin position="1"/>
        <end position="68"/>
    </location>
</feature>
<protein>
    <submittedName>
        <fullName evidence="2">LisH domain-containing protein armc9</fullName>
    </submittedName>
</protein>